<dbReference type="GO" id="GO:0019557">
    <property type="term" value="P:L-histidine catabolic process to glutamate and formate"/>
    <property type="evidence" value="ECO:0007669"/>
    <property type="project" value="UniProtKB-UniPathway"/>
</dbReference>
<feature type="binding site" evidence="7">
    <location>
        <position position="245"/>
    </location>
    <ligand>
        <name>Fe(3+)</name>
        <dbReference type="ChEBI" id="CHEBI:29034"/>
    </ligand>
</feature>
<feature type="binding site" evidence="7">
    <location>
        <position position="324"/>
    </location>
    <ligand>
        <name>N-formimidoyl-L-glutamate</name>
        <dbReference type="ChEBI" id="CHEBI:58928"/>
    </ligand>
</feature>
<feature type="binding site" evidence="7">
    <location>
        <position position="75"/>
    </location>
    <ligand>
        <name>Fe(3+)</name>
        <dbReference type="ChEBI" id="CHEBI:29034"/>
    </ligand>
</feature>
<dbReference type="InterPro" id="IPR011059">
    <property type="entry name" value="Metal-dep_hydrolase_composite"/>
</dbReference>
<dbReference type="HAMAP" id="MF_00372">
    <property type="entry name" value="HutI"/>
    <property type="match status" value="1"/>
</dbReference>
<dbReference type="GO" id="GO:0050480">
    <property type="term" value="F:imidazolonepropionase activity"/>
    <property type="evidence" value="ECO:0007669"/>
    <property type="project" value="UniProtKB-UniRule"/>
</dbReference>
<feature type="binding site" evidence="7">
    <location>
        <position position="322"/>
    </location>
    <ligand>
        <name>N-formimidoyl-L-glutamate</name>
        <dbReference type="ChEBI" id="CHEBI:58928"/>
    </ligand>
</feature>
<protein>
    <recommendedName>
        <fullName evidence="1 7">Imidazolonepropionase</fullName>
        <ecNumber evidence="1 7">3.5.2.7</ecNumber>
    </recommendedName>
    <alternativeName>
        <fullName evidence="7">Imidazolone-5-propionate hydrolase</fullName>
    </alternativeName>
</protein>
<dbReference type="CDD" id="cd01296">
    <property type="entry name" value="Imidazolone-5PH"/>
    <property type="match status" value="1"/>
</dbReference>
<feature type="binding site" evidence="7">
    <location>
        <position position="180"/>
    </location>
    <ligand>
        <name>4-imidazolone-5-propanoate</name>
        <dbReference type="ChEBI" id="CHEBI:77893"/>
    </ligand>
</feature>
<keyword evidence="6 7" id="KW-0408">Iron</keyword>
<comment type="function">
    <text evidence="7">Catalyzes the hydrolytic cleavage of the carbon-nitrogen bond in imidazolone-5-propanoate to yield N-formimidoyl-L-glutamate. It is the third step in the universal histidine degradation pathway.</text>
</comment>
<dbReference type="UniPathway" id="UPA00379">
    <property type="reaction ID" value="UER00551"/>
</dbReference>
<feature type="binding site" evidence="7">
    <location>
        <position position="147"/>
    </location>
    <ligand>
        <name>N-formimidoyl-L-glutamate</name>
        <dbReference type="ChEBI" id="CHEBI:58928"/>
    </ligand>
</feature>
<dbReference type="GO" id="GO:0005506">
    <property type="term" value="F:iron ion binding"/>
    <property type="evidence" value="ECO:0007669"/>
    <property type="project" value="UniProtKB-UniRule"/>
</dbReference>
<dbReference type="KEGG" id="pmes:FX988_01703"/>
<feature type="binding site" evidence="7">
    <location>
        <position position="320"/>
    </location>
    <ligand>
        <name>Zn(2+)</name>
        <dbReference type="ChEBI" id="CHEBI:29105"/>
    </ligand>
</feature>
<dbReference type="Gene3D" id="2.30.40.10">
    <property type="entry name" value="Urease, subunit C, domain 1"/>
    <property type="match status" value="1"/>
</dbReference>
<evidence type="ECO:0000256" key="7">
    <source>
        <dbReference type="HAMAP-Rule" id="MF_00372"/>
    </source>
</evidence>
<dbReference type="AlphaFoldDB" id="A0A857JLI6"/>
<dbReference type="InterPro" id="IPR005920">
    <property type="entry name" value="HutI"/>
</dbReference>
<evidence type="ECO:0000256" key="4">
    <source>
        <dbReference type="ARBA" id="ARBA00022808"/>
    </source>
</evidence>
<dbReference type="RefSeq" id="WP_160179213.1">
    <property type="nucleotide sequence ID" value="NZ_CP047656.1"/>
</dbReference>
<keyword evidence="2 7" id="KW-0479">Metal-binding</keyword>
<dbReference type="Pfam" id="PF01979">
    <property type="entry name" value="Amidohydro_1"/>
    <property type="match status" value="1"/>
</dbReference>
<dbReference type="SUPFAM" id="SSF51338">
    <property type="entry name" value="Composite domain of metallo-dependent hydrolases"/>
    <property type="match status" value="1"/>
</dbReference>
<dbReference type="GO" id="GO:0005737">
    <property type="term" value="C:cytoplasm"/>
    <property type="evidence" value="ECO:0007669"/>
    <property type="project" value="UniProtKB-SubCell"/>
</dbReference>
<feature type="binding site" evidence="7">
    <location>
        <position position="84"/>
    </location>
    <ligand>
        <name>4-imidazolone-5-propanoate</name>
        <dbReference type="ChEBI" id="CHEBI:77893"/>
    </ligand>
</feature>
<accession>A0A857JLI6</accession>
<evidence type="ECO:0000313" key="9">
    <source>
        <dbReference type="EMBL" id="QHJ11474.1"/>
    </source>
</evidence>
<name>A0A857JLI6_9ALTE</name>
<keyword evidence="3 7" id="KW-0378">Hydrolase</keyword>
<organism evidence="9 10">
    <name type="scientific">Paraglaciecola mesophila</name>
    <dbReference type="NCBI Taxonomy" id="197222"/>
    <lineage>
        <taxon>Bacteria</taxon>
        <taxon>Pseudomonadati</taxon>
        <taxon>Pseudomonadota</taxon>
        <taxon>Gammaproteobacteria</taxon>
        <taxon>Alteromonadales</taxon>
        <taxon>Alteromonadaceae</taxon>
        <taxon>Paraglaciecola</taxon>
    </lineage>
</organism>
<sequence length="407" mass="44247">MRHTADFCINNVNIATMSASPTFANVPYGIKENASVYISAGRIEKIDDAKDVSSQGSNVIDAQGQWLLPGLIDCHTHLVYAGNRSSEFEMRQQGKSYAEIAKQGGGIQSTVSATRKASYEHLLHLAKDRAARLIEEGVTTIEVKSGYGLDLETELRMLQVAKDLEASLSINIEPTYLGAHCVPKEFRESPDAYVRFVCEQVLPEIVKQGLATSVDVFCETIGFTPAQCETVFIAAKRLGLNVKAHVEQLSDLKGAKLAAKYHALSVDHIEYLQPEDIPALISSNTVAVLLPGAFYSLRETKLPPIAALRAHNVPMAIATDLNPGSSPIASILTIMNMGCVLFGMTPEEALLGVTRHAAQALGLNNKGQIVSGFDADMVLWDIEHPCEVSYGINQVRPSRIWVSGKER</sequence>
<evidence type="ECO:0000256" key="1">
    <source>
        <dbReference type="ARBA" id="ARBA00012864"/>
    </source>
</evidence>
<feature type="binding site" evidence="7">
    <location>
        <position position="75"/>
    </location>
    <ligand>
        <name>Zn(2+)</name>
        <dbReference type="ChEBI" id="CHEBI:29105"/>
    </ligand>
</feature>
<dbReference type="Gene3D" id="3.20.20.140">
    <property type="entry name" value="Metal-dependent hydrolases"/>
    <property type="match status" value="1"/>
</dbReference>
<feature type="binding site" evidence="7">
    <location>
        <position position="77"/>
    </location>
    <ligand>
        <name>Zn(2+)</name>
        <dbReference type="ChEBI" id="CHEBI:29105"/>
    </ligand>
</feature>
<comment type="catalytic activity">
    <reaction evidence="7">
        <text>4-imidazolone-5-propanoate + H2O = N-formimidoyl-L-glutamate</text>
        <dbReference type="Rhea" id="RHEA:23660"/>
        <dbReference type="ChEBI" id="CHEBI:15377"/>
        <dbReference type="ChEBI" id="CHEBI:58928"/>
        <dbReference type="ChEBI" id="CHEBI:77893"/>
        <dbReference type="EC" id="3.5.2.7"/>
    </reaction>
</comment>
<dbReference type="InterPro" id="IPR006680">
    <property type="entry name" value="Amidohydro-rel"/>
</dbReference>
<evidence type="ECO:0000256" key="3">
    <source>
        <dbReference type="ARBA" id="ARBA00022801"/>
    </source>
</evidence>
<dbReference type="SUPFAM" id="SSF51556">
    <property type="entry name" value="Metallo-dependent hydrolases"/>
    <property type="match status" value="1"/>
</dbReference>
<keyword evidence="4 7" id="KW-0369">Histidine metabolism</keyword>
<keyword evidence="7" id="KW-0963">Cytoplasm</keyword>
<keyword evidence="10" id="KW-1185">Reference proteome</keyword>
<dbReference type="GO" id="GO:0019556">
    <property type="term" value="P:L-histidine catabolic process to glutamate and formamide"/>
    <property type="evidence" value="ECO:0007669"/>
    <property type="project" value="UniProtKB-UniRule"/>
</dbReference>
<dbReference type="EMBL" id="CP047656">
    <property type="protein sequence ID" value="QHJ11474.1"/>
    <property type="molecule type" value="Genomic_DNA"/>
</dbReference>
<dbReference type="EC" id="3.5.2.7" evidence="1 7"/>
<feature type="binding site" evidence="7">
    <location>
        <position position="325"/>
    </location>
    <ligand>
        <name>4-imidazolone-5-propanoate</name>
        <dbReference type="ChEBI" id="CHEBI:77893"/>
    </ligand>
</feature>
<dbReference type="GO" id="GO:0008270">
    <property type="term" value="F:zinc ion binding"/>
    <property type="evidence" value="ECO:0007669"/>
    <property type="project" value="UniProtKB-UniRule"/>
</dbReference>
<comment type="similarity">
    <text evidence="7">Belongs to the metallo-dependent hydrolases superfamily. HutI family.</text>
</comment>
<comment type="cofactor">
    <cofactor evidence="7">
        <name>Zn(2+)</name>
        <dbReference type="ChEBI" id="CHEBI:29105"/>
    </cofactor>
    <cofactor evidence="7">
        <name>Fe(3+)</name>
        <dbReference type="ChEBI" id="CHEBI:29034"/>
    </cofactor>
    <text evidence="7">Binds 1 zinc or iron ion per subunit.</text>
</comment>
<dbReference type="NCBIfam" id="TIGR01224">
    <property type="entry name" value="hutI"/>
    <property type="match status" value="1"/>
</dbReference>
<feature type="domain" description="Amidohydrolase-related" evidence="8">
    <location>
        <begin position="67"/>
        <end position="405"/>
    </location>
</feature>
<dbReference type="InterPro" id="IPR032466">
    <property type="entry name" value="Metal_Hydrolase"/>
</dbReference>
<gene>
    <name evidence="7" type="primary">hutI</name>
    <name evidence="9" type="ORF">FX988_01703</name>
</gene>
<comment type="subcellular location">
    <subcellularLocation>
        <location evidence="7">Cytoplasm</location>
    </subcellularLocation>
</comment>
<dbReference type="OrthoDB" id="9776455at2"/>
<comment type="pathway">
    <text evidence="7">Amino-acid degradation; L-histidine degradation into L-glutamate; N-formimidoyl-L-glutamate from L-histidine: step 3/3.</text>
</comment>
<dbReference type="PANTHER" id="PTHR42752">
    <property type="entry name" value="IMIDAZOLONEPROPIONASE"/>
    <property type="match status" value="1"/>
</dbReference>
<feature type="binding site" evidence="7">
    <location>
        <position position="77"/>
    </location>
    <ligand>
        <name>Fe(3+)</name>
        <dbReference type="ChEBI" id="CHEBI:29034"/>
    </ligand>
</feature>
<evidence type="ECO:0000313" key="10">
    <source>
        <dbReference type="Proteomes" id="UP000464524"/>
    </source>
</evidence>
<dbReference type="Proteomes" id="UP000464524">
    <property type="component" value="Chromosome"/>
</dbReference>
<reference evidence="9 10" key="1">
    <citation type="submission" date="2019-12" db="EMBL/GenBank/DDBJ databases">
        <title>Genome sequencing and assembly of endphytes of Porphyra tenera.</title>
        <authorList>
            <person name="Park J.M."/>
            <person name="Shin R."/>
            <person name="Jo S.H."/>
        </authorList>
    </citation>
    <scope>NUCLEOTIDE SEQUENCE [LARGE SCALE GENOMIC DNA]</scope>
    <source>
        <strain evidence="9 10">GPM4</strain>
    </source>
</reference>
<keyword evidence="5 7" id="KW-0862">Zinc</keyword>
<evidence type="ECO:0000259" key="8">
    <source>
        <dbReference type="Pfam" id="PF01979"/>
    </source>
</evidence>
<proteinExistence type="inferred from homology"/>
<evidence type="ECO:0000256" key="6">
    <source>
        <dbReference type="ARBA" id="ARBA00023004"/>
    </source>
</evidence>
<feature type="binding site" evidence="7">
    <location>
        <position position="245"/>
    </location>
    <ligand>
        <name>Zn(2+)</name>
        <dbReference type="ChEBI" id="CHEBI:29105"/>
    </ligand>
</feature>
<dbReference type="PANTHER" id="PTHR42752:SF1">
    <property type="entry name" value="IMIDAZOLONEPROPIONASE-RELATED"/>
    <property type="match status" value="1"/>
</dbReference>
<evidence type="ECO:0000256" key="5">
    <source>
        <dbReference type="ARBA" id="ARBA00022833"/>
    </source>
</evidence>
<feature type="binding site" evidence="7">
    <location>
        <position position="248"/>
    </location>
    <ligand>
        <name>4-imidazolone-5-propanoate</name>
        <dbReference type="ChEBI" id="CHEBI:77893"/>
    </ligand>
</feature>
<feature type="binding site" evidence="7">
    <location>
        <position position="147"/>
    </location>
    <ligand>
        <name>4-imidazolone-5-propanoate</name>
        <dbReference type="ChEBI" id="CHEBI:77893"/>
    </ligand>
</feature>
<dbReference type="FunFam" id="3.20.20.140:FF:000007">
    <property type="entry name" value="Imidazolonepropionase"/>
    <property type="match status" value="1"/>
</dbReference>
<feature type="binding site" evidence="7">
    <location>
        <position position="320"/>
    </location>
    <ligand>
        <name>Fe(3+)</name>
        <dbReference type="ChEBI" id="CHEBI:29034"/>
    </ligand>
</feature>
<evidence type="ECO:0000256" key="2">
    <source>
        <dbReference type="ARBA" id="ARBA00022723"/>
    </source>
</evidence>